<dbReference type="SUPFAM" id="SSF55729">
    <property type="entry name" value="Acyl-CoA N-acyltransferases (Nat)"/>
    <property type="match status" value="1"/>
</dbReference>
<dbReference type="PROSITE" id="PS51186">
    <property type="entry name" value="GNAT"/>
    <property type="match status" value="1"/>
</dbReference>
<reference evidence="2 3" key="1">
    <citation type="submission" date="2014-07" db="EMBL/GenBank/DDBJ databases">
        <title>Draft genome of Clostridium sulfidigenes 113A isolated from sediments associated with methane hydrate from Krishna Godavari basin.</title>
        <authorList>
            <person name="Honkalas V.S."/>
            <person name="Dabir A.P."/>
            <person name="Arora P."/>
            <person name="Dhakephalkar P.K."/>
        </authorList>
    </citation>
    <scope>NUCLEOTIDE SEQUENCE [LARGE SCALE GENOMIC DNA]</scope>
    <source>
        <strain evidence="2 3">113A</strain>
    </source>
</reference>
<dbReference type="CDD" id="cd04301">
    <property type="entry name" value="NAT_SF"/>
    <property type="match status" value="1"/>
</dbReference>
<keyword evidence="2" id="KW-0808">Transferase</keyword>
<feature type="domain" description="N-acetyltransferase" evidence="1">
    <location>
        <begin position="1"/>
        <end position="151"/>
    </location>
</feature>
<dbReference type="AlphaFoldDB" id="A0A084J9R5"/>
<proteinExistence type="predicted"/>
<dbReference type="Pfam" id="PF13508">
    <property type="entry name" value="Acetyltransf_7"/>
    <property type="match status" value="1"/>
</dbReference>
<keyword evidence="3" id="KW-1185">Reference proteome</keyword>
<accession>A0A084J9R5</accession>
<dbReference type="InterPro" id="IPR016181">
    <property type="entry name" value="Acyl_CoA_acyltransferase"/>
</dbReference>
<comment type="caution">
    <text evidence="2">The sequence shown here is derived from an EMBL/GenBank/DDBJ whole genome shotgun (WGS) entry which is preliminary data.</text>
</comment>
<name>A0A084J9R5_9CLOT</name>
<gene>
    <name evidence="2" type="ORF">IO99_13540</name>
</gene>
<dbReference type="STRING" id="318464.IO99_13540"/>
<protein>
    <submittedName>
        <fullName evidence="2">GCN5 family acetyltransferase</fullName>
    </submittedName>
</protein>
<dbReference type="Gene3D" id="3.40.630.30">
    <property type="match status" value="1"/>
</dbReference>
<evidence type="ECO:0000313" key="2">
    <source>
        <dbReference type="EMBL" id="KEZ85699.1"/>
    </source>
</evidence>
<dbReference type="eggNOG" id="COG3153">
    <property type="taxonomic scope" value="Bacteria"/>
</dbReference>
<evidence type="ECO:0000313" key="3">
    <source>
        <dbReference type="Proteomes" id="UP000028542"/>
    </source>
</evidence>
<dbReference type="GO" id="GO:0016747">
    <property type="term" value="F:acyltransferase activity, transferring groups other than amino-acyl groups"/>
    <property type="evidence" value="ECO:0007669"/>
    <property type="project" value="InterPro"/>
</dbReference>
<evidence type="ECO:0000259" key="1">
    <source>
        <dbReference type="PROSITE" id="PS51186"/>
    </source>
</evidence>
<dbReference type="EMBL" id="JPMD01000032">
    <property type="protein sequence ID" value="KEZ85699.1"/>
    <property type="molecule type" value="Genomic_DNA"/>
</dbReference>
<organism evidence="2 3">
    <name type="scientific">Clostridium sulfidigenes</name>
    <dbReference type="NCBI Taxonomy" id="318464"/>
    <lineage>
        <taxon>Bacteria</taxon>
        <taxon>Bacillati</taxon>
        <taxon>Bacillota</taxon>
        <taxon>Clostridia</taxon>
        <taxon>Eubacteriales</taxon>
        <taxon>Clostridiaceae</taxon>
        <taxon>Clostridium</taxon>
    </lineage>
</organism>
<dbReference type="InterPro" id="IPR000182">
    <property type="entry name" value="GNAT_dom"/>
</dbReference>
<sequence length="196" mass="22705">METEDDWYNVELMTQHAFWNKHHLGCDEHYLVHKLRKHKDYLPELSRIAVKDGKVIGCIMYSKAKIVDGVDTHEIITFGPLCVEPKWQGSGVGELLLRETMKLATNKGYKGIVIFGEPDYYPRIGFKTCDNFNITTADGKNFDAFMGIELAEESMKGIKGKFYESEVFENLPKVEVEEYNKKFPKLQKLRFPGQWD</sequence>
<dbReference type="Proteomes" id="UP000028542">
    <property type="component" value="Unassembled WGS sequence"/>
</dbReference>